<dbReference type="PANTHER" id="PTHR28637:SF1">
    <property type="entry name" value="DNA REPLICATION FACTOR CDT1"/>
    <property type="match status" value="1"/>
</dbReference>
<dbReference type="Proteomes" id="UP001187531">
    <property type="component" value="Unassembled WGS sequence"/>
</dbReference>
<keyword evidence="5" id="KW-1185">Reference proteome</keyword>
<comment type="similarity">
    <text evidence="1">Belongs to the Cdt1 family.</text>
</comment>
<dbReference type="GO" id="GO:0000278">
    <property type="term" value="P:mitotic cell cycle"/>
    <property type="evidence" value="ECO:0007669"/>
    <property type="project" value="TreeGrafter"/>
</dbReference>
<dbReference type="Gene3D" id="1.10.10.1420">
    <property type="entry name" value="DNA replication factor Cdt1, C-terminal WH domain"/>
    <property type="match status" value="1"/>
</dbReference>
<dbReference type="InterPro" id="IPR038090">
    <property type="entry name" value="Cdt1_C_WH_dom_sf"/>
</dbReference>
<evidence type="ECO:0000256" key="1">
    <source>
        <dbReference type="ARBA" id="ARBA00008356"/>
    </source>
</evidence>
<dbReference type="InterPro" id="IPR032054">
    <property type="entry name" value="Cdt1_C"/>
</dbReference>
<keyword evidence="2" id="KW-0131">Cell cycle</keyword>
<protein>
    <recommendedName>
        <fullName evidence="3">DNA replication factor Cdt1 C-terminal domain-containing protein</fullName>
    </recommendedName>
</protein>
<evidence type="ECO:0000259" key="3">
    <source>
        <dbReference type="Pfam" id="PF16679"/>
    </source>
</evidence>
<gene>
    <name evidence="4" type="ORF">QYM36_002132</name>
</gene>
<evidence type="ECO:0000313" key="5">
    <source>
        <dbReference type="Proteomes" id="UP001187531"/>
    </source>
</evidence>
<accession>A0AA88L9S2</accession>
<comment type="caution">
    <text evidence="4">The sequence shown here is derived from an EMBL/GenBank/DDBJ whole genome shotgun (WGS) entry which is preliminary data.</text>
</comment>
<evidence type="ECO:0000256" key="2">
    <source>
        <dbReference type="ARBA" id="ARBA00023306"/>
    </source>
</evidence>
<evidence type="ECO:0000313" key="4">
    <source>
        <dbReference type="EMBL" id="KAK2723688.1"/>
    </source>
</evidence>
<dbReference type="InterPro" id="IPR045173">
    <property type="entry name" value="Cdt1"/>
</dbReference>
<dbReference type="GO" id="GO:0000076">
    <property type="term" value="P:DNA replication checkpoint signaling"/>
    <property type="evidence" value="ECO:0007669"/>
    <property type="project" value="TreeGrafter"/>
</dbReference>
<proteinExistence type="inferred from homology"/>
<dbReference type="GO" id="GO:0003677">
    <property type="term" value="F:DNA binding"/>
    <property type="evidence" value="ECO:0007669"/>
    <property type="project" value="InterPro"/>
</dbReference>
<dbReference type="GO" id="GO:0030174">
    <property type="term" value="P:regulation of DNA-templated DNA replication initiation"/>
    <property type="evidence" value="ECO:0007669"/>
    <property type="project" value="InterPro"/>
</dbReference>
<organism evidence="4 5">
    <name type="scientific">Artemia franciscana</name>
    <name type="common">Brine shrimp</name>
    <name type="synonym">Artemia sanfranciscana</name>
    <dbReference type="NCBI Taxonomy" id="6661"/>
    <lineage>
        <taxon>Eukaryota</taxon>
        <taxon>Metazoa</taxon>
        <taxon>Ecdysozoa</taxon>
        <taxon>Arthropoda</taxon>
        <taxon>Crustacea</taxon>
        <taxon>Branchiopoda</taxon>
        <taxon>Anostraca</taxon>
        <taxon>Artemiidae</taxon>
        <taxon>Artemia</taxon>
    </lineage>
</organism>
<dbReference type="EMBL" id="JAVRJZ010000004">
    <property type="protein sequence ID" value="KAK2723688.1"/>
    <property type="molecule type" value="Genomic_DNA"/>
</dbReference>
<dbReference type="GO" id="GO:0070182">
    <property type="term" value="F:DNA polymerase binding"/>
    <property type="evidence" value="ECO:0007669"/>
    <property type="project" value="TreeGrafter"/>
</dbReference>
<dbReference type="PANTHER" id="PTHR28637">
    <property type="entry name" value="DNA REPLICATION FACTOR CDT1"/>
    <property type="match status" value="1"/>
</dbReference>
<dbReference type="GO" id="GO:0071163">
    <property type="term" value="P:DNA replication preinitiation complex assembly"/>
    <property type="evidence" value="ECO:0007669"/>
    <property type="project" value="InterPro"/>
</dbReference>
<name>A0AA88L9S2_ARTSF</name>
<dbReference type="AlphaFoldDB" id="A0AA88L9S2"/>
<dbReference type="GO" id="GO:0005634">
    <property type="term" value="C:nucleus"/>
    <property type="evidence" value="ECO:0007669"/>
    <property type="project" value="TreeGrafter"/>
</dbReference>
<feature type="domain" description="DNA replication factor Cdt1 C-terminal" evidence="3">
    <location>
        <begin position="19"/>
        <end position="108"/>
    </location>
</feature>
<reference evidence="4" key="1">
    <citation type="submission" date="2023-07" db="EMBL/GenBank/DDBJ databases">
        <title>Chromosome-level genome assembly of Artemia franciscana.</title>
        <authorList>
            <person name="Jo E."/>
        </authorList>
    </citation>
    <scope>NUCLEOTIDE SEQUENCE</scope>
    <source>
        <tissue evidence="4">Whole body</tissue>
    </source>
</reference>
<dbReference type="Pfam" id="PF16679">
    <property type="entry name" value="CDT1_C"/>
    <property type="match status" value="1"/>
</dbReference>
<sequence length="137" mass="15832">MILPRSIWLDEIHFSPSEIRTREAEKIKIAMTQNPEEMKASQMASRLPELARVIYHIFVTDKKPALIKDLLCKRIVEGSKLIQNHSSVEEHIKLLEKVSLKWLTIHQLQAKTFVKINMKADINAVVAVLEKYKKSCV</sequence>